<gene>
    <name evidence="1" type="ORF">CAZ10_10355</name>
</gene>
<dbReference type="Proteomes" id="UP000194857">
    <property type="component" value="Unassembled WGS sequence"/>
</dbReference>
<dbReference type="EMBL" id="NFFZ01000004">
    <property type="protein sequence ID" value="OTI63427.1"/>
    <property type="molecule type" value="Genomic_DNA"/>
</dbReference>
<evidence type="ECO:0000313" key="2">
    <source>
        <dbReference type="Proteomes" id="UP000194857"/>
    </source>
</evidence>
<proteinExistence type="predicted"/>
<accession>A0A241XSN7</accession>
<organism evidence="1 2">
    <name type="scientific">Pseudomonas aeruginosa</name>
    <dbReference type="NCBI Taxonomy" id="287"/>
    <lineage>
        <taxon>Bacteria</taxon>
        <taxon>Pseudomonadati</taxon>
        <taxon>Pseudomonadota</taxon>
        <taxon>Gammaproteobacteria</taxon>
        <taxon>Pseudomonadales</taxon>
        <taxon>Pseudomonadaceae</taxon>
        <taxon>Pseudomonas</taxon>
    </lineage>
</organism>
<comment type="caution">
    <text evidence="1">The sequence shown here is derived from an EMBL/GenBank/DDBJ whole genome shotgun (WGS) entry which is preliminary data.</text>
</comment>
<name>A0A241XSN7_PSEAI</name>
<dbReference type="RefSeq" id="WP_086250770.1">
    <property type="nucleotide sequence ID" value="NZ_JAREKE010000016.1"/>
</dbReference>
<protein>
    <submittedName>
        <fullName evidence="1">Uncharacterized protein</fullName>
    </submittedName>
</protein>
<sequence length="106" mass="11772">MKKHKWIICPCCDGESTVDNPAFSNGFTSSEWHDMHVDEQQAYMTGAYDVPCTECDGLGRVKVPNVAAMSFGEKRQLVLERREARINAQLDAEMAAEVAAERAFGC</sequence>
<dbReference type="AlphaFoldDB" id="A0A241XSN7"/>
<reference evidence="1 2" key="1">
    <citation type="submission" date="2017-05" db="EMBL/GenBank/DDBJ databases">
        <authorList>
            <person name="Song R."/>
            <person name="Chenine A.L."/>
            <person name="Ruprecht R.M."/>
        </authorList>
    </citation>
    <scope>NUCLEOTIDE SEQUENCE [LARGE SCALE GENOMIC DNA]</scope>
    <source>
        <strain evidence="1 2">S567_C10_BS</strain>
    </source>
</reference>
<evidence type="ECO:0000313" key="1">
    <source>
        <dbReference type="EMBL" id="OTI63427.1"/>
    </source>
</evidence>